<feature type="region of interest" description="Disordered" evidence="1">
    <location>
        <begin position="164"/>
        <end position="403"/>
    </location>
</feature>
<dbReference type="AlphaFoldDB" id="A0A2S2P6C6"/>
<evidence type="ECO:0000313" key="2">
    <source>
        <dbReference type="EMBL" id="MBY24954.1"/>
    </source>
</evidence>
<protein>
    <submittedName>
        <fullName evidence="2">Uncharacterized protein</fullName>
    </submittedName>
</protein>
<evidence type="ECO:0000256" key="1">
    <source>
        <dbReference type="SAM" id="MobiDB-lite"/>
    </source>
</evidence>
<gene>
    <name evidence="2" type="ORF">g.148939</name>
</gene>
<proteinExistence type="predicted"/>
<feature type="compositionally biased region" description="Basic residues" evidence="1">
    <location>
        <begin position="316"/>
        <end position="332"/>
    </location>
</feature>
<accession>A0A2S2P6C6</accession>
<name>A0A2S2P6C6_SCHGA</name>
<feature type="compositionally biased region" description="Basic residues" evidence="1">
    <location>
        <begin position="369"/>
        <end position="388"/>
    </location>
</feature>
<feature type="compositionally biased region" description="Basic residues" evidence="1">
    <location>
        <begin position="274"/>
        <end position="300"/>
    </location>
</feature>
<organism evidence="2">
    <name type="scientific">Schizaphis graminum</name>
    <name type="common">Green bug aphid</name>
    <dbReference type="NCBI Taxonomy" id="13262"/>
    <lineage>
        <taxon>Eukaryota</taxon>
        <taxon>Metazoa</taxon>
        <taxon>Ecdysozoa</taxon>
        <taxon>Arthropoda</taxon>
        <taxon>Hexapoda</taxon>
        <taxon>Insecta</taxon>
        <taxon>Pterygota</taxon>
        <taxon>Neoptera</taxon>
        <taxon>Paraneoptera</taxon>
        <taxon>Hemiptera</taxon>
        <taxon>Sternorrhyncha</taxon>
        <taxon>Aphidomorpha</taxon>
        <taxon>Aphidoidea</taxon>
        <taxon>Aphididae</taxon>
        <taxon>Aphidini</taxon>
        <taxon>Schizaphis</taxon>
    </lineage>
</organism>
<dbReference type="EMBL" id="GGMR01012335">
    <property type="protein sequence ID" value="MBY24954.1"/>
    <property type="molecule type" value="Transcribed_RNA"/>
</dbReference>
<sequence length="476" mass="55108">METKKTTKQLVQLALWDELIQTLSFARDLSTAYHNSVESQRSDINELLNAVRTADVQSHIILGKIIDCFLTPAKNFEDHDDDNNALSDGELPDQKPQENIVLSVPYERRSGSPNCQLLIAPNECAIEEPQYRSRSPSQVQMASSEIKLRSNTKINYPSEAIGRSQSINLNRTPFNSPTPIQFRQFERSPSNSPTPAQFRQIKRSSSNSHIQVQSRQFNDSPINVHTSVQSKHLNWSPSNSRNPTQYTVSNRSRSKSQDQQQFDTRSMHSSVTRHSPKYRNHSRSPPRFRTQHGRRSRSHSRSYNEQGFDSKSTSSYKKKQSRMRKKSRSRSPNRKENVTKNQSFPKSNIEPPYSSSKSVKNNEKEYHRTSRSTTRKVTKTPMKKRTPKPKKEPEINAGIMMPPPPQDPYNVPRLYFHNPLNAPPMYCRPPRPPMPRLMRPPYFIPPRPRIPYPPAFPRMCRPPWLPMNPMMHNEEI</sequence>
<reference evidence="2" key="1">
    <citation type="submission" date="2018-04" db="EMBL/GenBank/DDBJ databases">
        <title>Transcriptome of Schizaphis graminum biotype I.</title>
        <authorList>
            <person name="Scully E.D."/>
            <person name="Geib S.M."/>
            <person name="Palmer N.A."/>
            <person name="Koch K."/>
            <person name="Bradshaw J."/>
            <person name="Heng-Moss T."/>
            <person name="Sarath G."/>
        </authorList>
    </citation>
    <scope>NUCLEOTIDE SEQUENCE</scope>
</reference>
<feature type="compositionally biased region" description="Polar residues" evidence="1">
    <location>
        <begin position="164"/>
        <end position="273"/>
    </location>
</feature>